<proteinExistence type="predicted"/>
<keyword evidence="1" id="KW-0732">Signal</keyword>
<dbReference type="RefSeq" id="WP_146169839.1">
    <property type="nucleotide sequence ID" value="NZ_QBKT01000007.1"/>
</dbReference>
<feature type="signal peptide" evidence="1">
    <location>
        <begin position="1"/>
        <end position="21"/>
    </location>
</feature>
<comment type="caution">
    <text evidence="2">The sequence shown here is derived from an EMBL/GenBank/DDBJ whole genome shotgun (WGS) entry which is preliminary data.</text>
</comment>
<sequence>MKKSIHLTAIMLLLMSFSLQAQKAEDSNKISINDQFVISLQEKSIDQVLDHYEIDFSEFNFTSEKDMKQFCAFSSGGFHKFKANFDAKIIEVHFDKEMLEKSNMTIASLNQYLVDVSRKLKNTYNAIKSE</sequence>
<dbReference type="OrthoDB" id="9906177at2"/>
<reference evidence="2 3" key="1">
    <citation type="submission" date="2018-04" db="EMBL/GenBank/DDBJ databases">
        <title>Genomic Encyclopedia of Archaeal and Bacterial Type Strains, Phase II (KMG-II): from individual species to whole genera.</title>
        <authorList>
            <person name="Goeker M."/>
        </authorList>
    </citation>
    <scope>NUCLEOTIDE SEQUENCE [LARGE SCALE GENOMIC DNA]</scope>
    <source>
        <strain evidence="2 3">DSM 25731</strain>
    </source>
</reference>
<evidence type="ECO:0000313" key="2">
    <source>
        <dbReference type="EMBL" id="PTX60146.1"/>
    </source>
</evidence>
<gene>
    <name evidence="2" type="ORF">C8N46_107152</name>
</gene>
<dbReference type="Proteomes" id="UP000244090">
    <property type="component" value="Unassembled WGS sequence"/>
</dbReference>
<name>A0A2T6BVU9_9FLAO</name>
<keyword evidence="3" id="KW-1185">Reference proteome</keyword>
<evidence type="ECO:0000256" key="1">
    <source>
        <dbReference type="SAM" id="SignalP"/>
    </source>
</evidence>
<organism evidence="2 3">
    <name type="scientific">Kordia periserrulae</name>
    <dbReference type="NCBI Taxonomy" id="701523"/>
    <lineage>
        <taxon>Bacteria</taxon>
        <taxon>Pseudomonadati</taxon>
        <taxon>Bacteroidota</taxon>
        <taxon>Flavobacteriia</taxon>
        <taxon>Flavobacteriales</taxon>
        <taxon>Flavobacteriaceae</taxon>
        <taxon>Kordia</taxon>
    </lineage>
</organism>
<protein>
    <submittedName>
        <fullName evidence="2">Uncharacterized protein</fullName>
    </submittedName>
</protein>
<evidence type="ECO:0000313" key="3">
    <source>
        <dbReference type="Proteomes" id="UP000244090"/>
    </source>
</evidence>
<dbReference type="AlphaFoldDB" id="A0A2T6BVU9"/>
<feature type="chain" id="PRO_5015779223" evidence="1">
    <location>
        <begin position="22"/>
        <end position="130"/>
    </location>
</feature>
<dbReference type="EMBL" id="QBKT01000007">
    <property type="protein sequence ID" value="PTX60146.1"/>
    <property type="molecule type" value="Genomic_DNA"/>
</dbReference>
<accession>A0A2T6BVU9</accession>